<dbReference type="HAMAP" id="MF_02215">
    <property type="entry name" value="UbiJ"/>
    <property type="match status" value="1"/>
</dbReference>
<name>A0A8E4GHZ1_9ENTR</name>
<feature type="domain" description="SCP2" evidence="2">
    <location>
        <begin position="14"/>
        <end position="109"/>
    </location>
</feature>
<comment type="function">
    <text evidence="1">Required for ubiquinone (coenzyme Q) biosynthesis. Binds hydrophobic ubiquinone biosynthetic intermediates via its SCP2 domain and is essential for the stability of the Ubi complex. May constitute a docking platform where Ubi enzymes assemble and access their SCP2-bound polyprenyl substrates.</text>
</comment>
<comment type="subcellular location">
    <subcellularLocation>
        <location evidence="1">Cytoplasm</location>
    </subcellularLocation>
</comment>
<keyword evidence="4" id="KW-1185">Reference proteome</keyword>
<sequence length="202" mass="23835">MLKLLFLSTVEVTLNRILYSDDYLRNKRQYLNGKVLCIVIKDIKDLVLYLIFSDQHVDVIGSWEYEVDSFIRVRMSVLWDLYKRCCFTELIRSEDLVLEGDIQVIQQFILLINLAEWDPTDLLASYTGDIIAQGISMFLRKSTRKILNLFDGHKEHMVQIITEEWNIAPGSCETEWFYKEIDALSHHSEILSKRFSQFEDKL</sequence>
<evidence type="ECO:0000313" key="3">
    <source>
        <dbReference type="EMBL" id="CAD6513052.1"/>
    </source>
</evidence>
<dbReference type="GO" id="GO:0005737">
    <property type="term" value="C:cytoplasm"/>
    <property type="evidence" value="ECO:0007669"/>
    <property type="project" value="UniProtKB-SubCell"/>
</dbReference>
<comment type="similarity">
    <text evidence="1">Belongs to the UbiJ family.</text>
</comment>
<dbReference type="PANTHER" id="PTHR38693">
    <property type="entry name" value="UBIQUINONE BIOSYNTHESIS PROTEIN UBIJ"/>
    <property type="match status" value="1"/>
</dbReference>
<gene>
    <name evidence="3" type="primary">yigP</name>
    <name evidence="1" type="synonym">ubiJ</name>
    <name evidence="3" type="ORF">PROFFT_A_06820</name>
</gene>
<dbReference type="EMBL" id="LR890047">
    <property type="protein sequence ID" value="CAD6513052.1"/>
    <property type="molecule type" value="Genomic_DNA"/>
</dbReference>
<protein>
    <recommendedName>
        <fullName evidence="1">Ubiquinone biosynthesis accessory factor UbiJ</fullName>
    </recommendedName>
</protein>
<accession>A0A8E4GHZ1</accession>
<keyword evidence="1" id="KW-0831">Ubiquinone biosynthesis</keyword>
<dbReference type="GO" id="GO:0006744">
    <property type="term" value="P:ubiquinone biosynthetic process"/>
    <property type="evidence" value="ECO:0007669"/>
    <property type="project" value="UniProtKB-UniRule"/>
</dbReference>
<organism evidence="3 4">
    <name type="scientific">Candidatus Profftia tarda</name>
    <dbReference type="NCBI Taxonomy" id="1177216"/>
    <lineage>
        <taxon>Bacteria</taxon>
        <taxon>Pseudomonadati</taxon>
        <taxon>Pseudomonadota</taxon>
        <taxon>Gammaproteobacteria</taxon>
        <taxon>Enterobacterales</taxon>
        <taxon>Enterobacteriaceae</taxon>
        <taxon>Candidatus Profftia</taxon>
    </lineage>
</organism>
<keyword evidence="1" id="KW-0963">Cytoplasm</keyword>
<dbReference type="Pfam" id="PF02036">
    <property type="entry name" value="SCP2"/>
    <property type="match status" value="1"/>
</dbReference>
<dbReference type="PANTHER" id="PTHR38693:SF1">
    <property type="entry name" value="UBIQUINONE BIOSYNTHESIS ACCESSORY FACTOR UBIJ"/>
    <property type="match status" value="1"/>
</dbReference>
<evidence type="ECO:0000259" key="2">
    <source>
        <dbReference type="Pfam" id="PF02036"/>
    </source>
</evidence>
<dbReference type="AlphaFoldDB" id="A0A8E4GHZ1"/>
<dbReference type="RefSeq" id="WP_216782428.1">
    <property type="nucleotide sequence ID" value="NZ_LR890047.1"/>
</dbReference>
<comment type="pathway">
    <text evidence="1">Cofactor biosynthesis; ubiquinone biosynthesis.</text>
</comment>
<reference evidence="3" key="1">
    <citation type="submission" date="2020-10" db="EMBL/GenBank/DDBJ databases">
        <authorList>
            <person name="Szabo G."/>
        </authorList>
    </citation>
    <scope>NUCLEOTIDE SEQUENCE</scope>
    <source>
        <strain evidence="3">PROFFT</strain>
    </source>
</reference>
<dbReference type="InterPro" id="IPR003033">
    <property type="entry name" value="SCP2_sterol-bd_dom"/>
</dbReference>
<evidence type="ECO:0000256" key="1">
    <source>
        <dbReference type="HAMAP-Rule" id="MF_02215"/>
    </source>
</evidence>
<dbReference type="InterPro" id="IPR038989">
    <property type="entry name" value="UbiJ"/>
</dbReference>
<dbReference type="Proteomes" id="UP000683585">
    <property type="component" value="Chromosome"/>
</dbReference>
<proteinExistence type="inferred from homology"/>
<evidence type="ECO:0000313" key="4">
    <source>
        <dbReference type="Proteomes" id="UP000683585"/>
    </source>
</evidence>
<dbReference type="UniPathway" id="UPA00232"/>
<dbReference type="KEGG" id="ptf:PROFFT_A_06820"/>